<proteinExistence type="predicted"/>
<accession>A0A1S4AJ04</accession>
<evidence type="ECO:0000256" key="1">
    <source>
        <dbReference type="SAM" id="SignalP"/>
    </source>
</evidence>
<dbReference type="AlphaFoldDB" id="A0A1S4AJ04"/>
<sequence length="102" mass="11199">MRSITFFLSLMVIVDVLLSASSVTAAMYSSGISWNSSAAGELMNELDGINWQVNLANGENSISYEALQRPPICDGRIYGNCIGDKKPTQRPCNLYNYCKRPG</sequence>
<protein>
    <submittedName>
        <fullName evidence="2">Protein RALF-like 27</fullName>
    </submittedName>
</protein>
<dbReference type="PANTHER" id="PTHR39112">
    <property type="entry name" value="PROTEIN RALF-LIKE 27-RELATED"/>
    <property type="match status" value="1"/>
</dbReference>
<dbReference type="STRING" id="4097.A0A1S4AJ04"/>
<feature type="signal peptide" evidence="1">
    <location>
        <begin position="1"/>
        <end position="26"/>
    </location>
</feature>
<gene>
    <name evidence="2" type="primary">LOC107798226</name>
</gene>
<dbReference type="OrthoDB" id="939422at2759"/>
<dbReference type="PANTHER" id="PTHR39112:SF5">
    <property type="entry name" value="PROTEIN RALF-LIKE 27"/>
    <property type="match status" value="1"/>
</dbReference>
<name>A0A1S4AJ04_TOBAC</name>
<dbReference type="InterPro" id="IPR039252">
    <property type="entry name" value="RALFL27"/>
</dbReference>
<evidence type="ECO:0000313" key="2">
    <source>
        <dbReference type="RefSeq" id="XP_016476685.1"/>
    </source>
</evidence>
<dbReference type="PaxDb" id="4097-A0A1S4AJ04"/>
<keyword evidence="1" id="KW-0732">Signal</keyword>
<reference evidence="2" key="1">
    <citation type="submission" date="2025-08" db="UniProtKB">
        <authorList>
            <consortium name="RefSeq"/>
        </authorList>
    </citation>
    <scope>IDENTIFICATION</scope>
</reference>
<dbReference type="KEGG" id="nta:107798226"/>
<dbReference type="RefSeq" id="XP_016476685.1">
    <property type="nucleotide sequence ID" value="XM_016621199.1"/>
</dbReference>
<feature type="chain" id="PRO_5010244866" evidence="1">
    <location>
        <begin position="27"/>
        <end position="102"/>
    </location>
</feature>
<dbReference type="OMA" id="NNCKRSP"/>
<organism evidence="2">
    <name type="scientific">Nicotiana tabacum</name>
    <name type="common">Common tobacco</name>
    <dbReference type="NCBI Taxonomy" id="4097"/>
    <lineage>
        <taxon>Eukaryota</taxon>
        <taxon>Viridiplantae</taxon>
        <taxon>Streptophyta</taxon>
        <taxon>Embryophyta</taxon>
        <taxon>Tracheophyta</taxon>
        <taxon>Spermatophyta</taxon>
        <taxon>Magnoliopsida</taxon>
        <taxon>eudicotyledons</taxon>
        <taxon>Gunneridae</taxon>
        <taxon>Pentapetalae</taxon>
        <taxon>asterids</taxon>
        <taxon>lamiids</taxon>
        <taxon>Solanales</taxon>
        <taxon>Solanaceae</taxon>
        <taxon>Nicotianoideae</taxon>
        <taxon>Nicotianeae</taxon>
        <taxon>Nicotiana</taxon>
    </lineage>
</organism>